<keyword evidence="2" id="KW-1185">Reference proteome</keyword>
<dbReference type="Proteomes" id="UP000007883">
    <property type="component" value="Chromosome"/>
</dbReference>
<dbReference type="KEGG" id="rge:RGE_29720"/>
<dbReference type="HOGENOM" id="CLU_2571741_0_0_4"/>
<dbReference type="EMBL" id="AP012320">
    <property type="protein sequence ID" value="BAL96311.1"/>
    <property type="molecule type" value="Genomic_DNA"/>
</dbReference>
<proteinExistence type="predicted"/>
<name>I0HTH4_RUBGI</name>
<sequence length="81" mass="8242">MRPGELGWDAAAGVGDAHARPLCARCDSPARRRPLMVRGACHLVEALGELNASTLATVLRLAGMPIAAGGAGEQGKGDDHA</sequence>
<dbReference type="AlphaFoldDB" id="I0HTH4"/>
<gene>
    <name evidence="1" type="ordered locus">RGE_29720</name>
</gene>
<reference evidence="1 2" key="1">
    <citation type="journal article" date="2012" name="J. Bacteriol.">
        <title>Complete genome sequence of phototrophic betaproteobacterium Rubrivivax gelatinosus IL144.</title>
        <authorList>
            <person name="Nagashima S."/>
            <person name="Kamimura A."/>
            <person name="Shimizu T."/>
            <person name="Nakamura-isaki S."/>
            <person name="Aono E."/>
            <person name="Sakamoto K."/>
            <person name="Ichikawa N."/>
            <person name="Nakazawa H."/>
            <person name="Sekine M."/>
            <person name="Yamazaki S."/>
            <person name="Fujita N."/>
            <person name="Shimada K."/>
            <person name="Hanada S."/>
            <person name="Nagashima K.V.P."/>
        </authorList>
    </citation>
    <scope>NUCLEOTIDE SEQUENCE [LARGE SCALE GENOMIC DNA]</scope>
    <source>
        <strain evidence="2">NBRC 100245 / IL144</strain>
    </source>
</reference>
<evidence type="ECO:0000313" key="1">
    <source>
        <dbReference type="EMBL" id="BAL96311.1"/>
    </source>
</evidence>
<dbReference type="STRING" id="983917.RGE_29720"/>
<protein>
    <submittedName>
        <fullName evidence="1">Uncharacterized protein</fullName>
    </submittedName>
</protein>
<dbReference type="PATRIC" id="fig|983917.3.peg.2900"/>
<organism evidence="1 2">
    <name type="scientific">Rubrivivax gelatinosus (strain NBRC 100245 / IL144)</name>
    <dbReference type="NCBI Taxonomy" id="983917"/>
    <lineage>
        <taxon>Bacteria</taxon>
        <taxon>Pseudomonadati</taxon>
        <taxon>Pseudomonadota</taxon>
        <taxon>Betaproteobacteria</taxon>
        <taxon>Burkholderiales</taxon>
        <taxon>Sphaerotilaceae</taxon>
        <taxon>Rubrivivax</taxon>
    </lineage>
</organism>
<accession>I0HTH4</accession>
<evidence type="ECO:0000313" key="2">
    <source>
        <dbReference type="Proteomes" id="UP000007883"/>
    </source>
</evidence>